<accession>A0A1R3XPW0</accession>
<organism evidence="1 2">
    <name type="scientific">Pontibacter indicus</name>
    <dbReference type="NCBI Taxonomy" id="1317125"/>
    <lineage>
        <taxon>Bacteria</taxon>
        <taxon>Pseudomonadati</taxon>
        <taxon>Bacteroidota</taxon>
        <taxon>Cytophagia</taxon>
        <taxon>Cytophagales</taxon>
        <taxon>Hymenobacteraceae</taxon>
        <taxon>Pontibacter</taxon>
    </lineage>
</organism>
<dbReference type="Proteomes" id="UP000187181">
    <property type="component" value="Unassembled WGS sequence"/>
</dbReference>
<name>A0A1R3XPW0_9BACT</name>
<evidence type="ECO:0000313" key="1">
    <source>
        <dbReference type="EMBL" id="SIT93794.1"/>
    </source>
</evidence>
<gene>
    <name evidence="1" type="ORF">SAMN05444128_3214</name>
</gene>
<sequence>MFDVTATSFMAQASSLVSFIMRPLAKYRYGVTLARYSIILEGSEQALSDFLIRKKSVKDVHIPMCKVKLMLLQVLVLL</sequence>
<protein>
    <submittedName>
        <fullName evidence="1">Uncharacterized protein</fullName>
    </submittedName>
</protein>
<proteinExistence type="predicted"/>
<keyword evidence="2" id="KW-1185">Reference proteome</keyword>
<dbReference type="AlphaFoldDB" id="A0A1R3XPW0"/>
<evidence type="ECO:0000313" key="2">
    <source>
        <dbReference type="Proteomes" id="UP000187181"/>
    </source>
</evidence>
<reference evidence="2" key="1">
    <citation type="submission" date="2017-01" db="EMBL/GenBank/DDBJ databases">
        <authorList>
            <person name="Varghese N."/>
            <person name="Submissions S."/>
        </authorList>
    </citation>
    <scope>NUCLEOTIDE SEQUENCE [LARGE SCALE GENOMIC DNA]</scope>
    <source>
        <strain evidence="2">LP100</strain>
    </source>
</reference>
<dbReference type="EMBL" id="FTPP01000003">
    <property type="protein sequence ID" value="SIT93794.1"/>
    <property type="molecule type" value="Genomic_DNA"/>
</dbReference>